<evidence type="ECO:0000313" key="3">
    <source>
        <dbReference type="EMBL" id="KAG8083691.1"/>
    </source>
</evidence>
<dbReference type="OrthoDB" id="784883at2759"/>
<reference evidence="3" key="1">
    <citation type="journal article" date="2021" name="bioRxiv">
        <title>Whole Genome Assembly and Annotation of Northern Wild Rice, Zizania palustris L., Supports a Whole Genome Duplication in the Zizania Genus.</title>
        <authorList>
            <person name="Haas M."/>
            <person name="Kono T."/>
            <person name="Macchietto M."/>
            <person name="Millas R."/>
            <person name="McGilp L."/>
            <person name="Shao M."/>
            <person name="Duquette J."/>
            <person name="Hirsch C.N."/>
            <person name="Kimball J."/>
        </authorList>
    </citation>
    <scope>NUCLEOTIDE SEQUENCE</scope>
    <source>
        <tissue evidence="3">Fresh leaf tissue</tissue>
    </source>
</reference>
<name>A0A8J5TM35_ZIZPA</name>
<dbReference type="PROSITE" id="PS52045">
    <property type="entry name" value="NEPROSIN_PEP_CD"/>
    <property type="match status" value="1"/>
</dbReference>
<keyword evidence="4" id="KW-1185">Reference proteome</keyword>
<feature type="domain" description="Neprosin PEP catalytic" evidence="2">
    <location>
        <begin position="1"/>
        <end position="136"/>
    </location>
</feature>
<comment type="caution">
    <text evidence="3">The sequence shown here is derived from an EMBL/GenBank/DDBJ whole genome shotgun (WGS) entry which is preliminary data.</text>
</comment>
<proteinExistence type="predicted"/>
<dbReference type="AlphaFoldDB" id="A0A8J5TM35"/>
<dbReference type="Pfam" id="PF03080">
    <property type="entry name" value="Neprosin"/>
    <property type="match status" value="1"/>
</dbReference>
<dbReference type="EMBL" id="JAAALK010000084">
    <property type="protein sequence ID" value="KAG8083691.1"/>
    <property type="molecule type" value="Genomic_DNA"/>
</dbReference>
<sequence>MDDHGDGGARAPMRRPQGLYTTSFLPARYGLGHGPSKRGGTRQPATGRSRDPAGEVAGGGEVVNTRSLGLHKPMQMGRFPGEGYGHVAYFRNMQVFDWDNSLIPAVGLLLVADHPSCYDVDGGQGGDWGNSAAEKH</sequence>
<feature type="region of interest" description="Disordered" evidence="1">
    <location>
        <begin position="25"/>
        <end position="69"/>
    </location>
</feature>
<accession>A0A8J5TM35</accession>
<dbReference type="InterPro" id="IPR004314">
    <property type="entry name" value="Neprosin"/>
</dbReference>
<protein>
    <recommendedName>
        <fullName evidence="2">Neprosin PEP catalytic domain-containing protein</fullName>
    </recommendedName>
</protein>
<evidence type="ECO:0000256" key="1">
    <source>
        <dbReference type="SAM" id="MobiDB-lite"/>
    </source>
</evidence>
<gene>
    <name evidence="3" type="ORF">GUJ93_ZPchr0016g2519</name>
</gene>
<organism evidence="3 4">
    <name type="scientific">Zizania palustris</name>
    <name type="common">Northern wild rice</name>
    <dbReference type="NCBI Taxonomy" id="103762"/>
    <lineage>
        <taxon>Eukaryota</taxon>
        <taxon>Viridiplantae</taxon>
        <taxon>Streptophyta</taxon>
        <taxon>Embryophyta</taxon>
        <taxon>Tracheophyta</taxon>
        <taxon>Spermatophyta</taxon>
        <taxon>Magnoliopsida</taxon>
        <taxon>Liliopsida</taxon>
        <taxon>Poales</taxon>
        <taxon>Poaceae</taxon>
        <taxon>BOP clade</taxon>
        <taxon>Oryzoideae</taxon>
        <taxon>Oryzeae</taxon>
        <taxon>Zizaniinae</taxon>
        <taxon>Zizania</taxon>
    </lineage>
</organism>
<evidence type="ECO:0000313" key="4">
    <source>
        <dbReference type="Proteomes" id="UP000729402"/>
    </source>
</evidence>
<reference evidence="3" key="2">
    <citation type="submission" date="2021-02" db="EMBL/GenBank/DDBJ databases">
        <authorList>
            <person name="Kimball J.A."/>
            <person name="Haas M.W."/>
            <person name="Macchietto M."/>
            <person name="Kono T."/>
            <person name="Duquette J."/>
            <person name="Shao M."/>
        </authorList>
    </citation>
    <scope>NUCLEOTIDE SEQUENCE</scope>
    <source>
        <tissue evidence="3">Fresh leaf tissue</tissue>
    </source>
</reference>
<evidence type="ECO:0000259" key="2">
    <source>
        <dbReference type="PROSITE" id="PS52045"/>
    </source>
</evidence>
<dbReference type="Proteomes" id="UP000729402">
    <property type="component" value="Unassembled WGS sequence"/>
</dbReference>